<reference evidence="4 5" key="1">
    <citation type="submission" date="2014-08" db="EMBL/GenBank/DDBJ databases">
        <title>Porphyromonas cangingivalis strain:COT-109_OH1386 Genome sequencing.</title>
        <authorList>
            <person name="Wallis C."/>
            <person name="Deusch O."/>
            <person name="O'Flynn C."/>
            <person name="Davis I."/>
            <person name="Jospin G."/>
            <person name="Darling A.E."/>
            <person name="Coil D.A."/>
            <person name="Alexiev A."/>
            <person name="Horsfall A."/>
            <person name="Kirkwood N."/>
            <person name="Harris S."/>
            <person name="Eisen J.A."/>
        </authorList>
    </citation>
    <scope>NUCLEOTIDE SEQUENCE [LARGE SCALE GENOMIC DNA]</scope>
    <source>
        <strain evidence="5">COT-109 OH1386</strain>
    </source>
</reference>
<keyword evidence="1" id="KW-0698">rRNA processing</keyword>
<dbReference type="GO" id="GO:0006364">
    <property type="term" value="P:rRNA processing"/>
    <property type="evidence" value="ECO:0007669"/>
    <property type="project" value="UniProtKB-UniRule"/>
</dbReference>
<proteinExistence type="inferred from homology"/>
<dbReference type="Gene3D" id="2.40.30.60">
    <property type="entry name" value="RimM"/>
    <property type="match status" value="1"/>
</dbReference>
<dbReference type="InterPro" id="IPR036976">
    <property type="entry name" value="RimM_N_sf"/>
</dbReference>
<feature type="domain" description="Ribosome maturation factor RimM PRC barrel" evidence="3">
    <location>
        <begin position="110"/>
        <end position="175"/>
    </location>
</feature>
<name>A0A0A2F1S8_PORCN</name>
<dbReference type="SUPFAM" id="SSF50346">
    <property type="entry name" value="PRC-barrel domain"/>
    <property type="match status" value="1"/>
</dbReference>
<evidence type="ECO:0000256" key="1">
    <source>
        <dbReference type="HAMAP-Rule" id="MF_00014"/>
    </source>
</evidence>
<feature type="domain" description="RimM N-terminal" evidence="2">
    <location>
        <begin position="14"/>
        <end position="92"/>
    </location>
</feature>
<dbReference type="InterPro" id="IPR002676">
    <property type="entry name" value="RimM_N"/>
</dbReference>
<evidence type="ECO:0000259" key="3">
    <source>
        <dbReference type="Pfam" id="PF24986"/>
    </source>
</evidence>
<comment type="caution">
    <text evidence="4">The sequence shown here is derived from an EMBL/GenBank/DDBJ whole genome shotgun (WGS) entry which is preliminary data.</text>
</comment>
<dbReference type="Pfam" id="PF24986">
    <property type="entry name" value="PRC_RimM"/>
    <property type="match status" value="1"/>
</dbReference>
<dbReference type="RefSeq" id="WP_036850663.1">
    <property type="nucleotide sequence ID" value="NZ_JQJD01000010.1"/>
</dbReference>
<comment type="subcellular location">
    <subcellularLocation>
        <location evidence="1">Cytoplasm</location>
    </subcellularLocation>
</comment>
<comment type="similarity">
    <text evidence="1">Belongs to the RimM family.</text>
</comment>
<keyword evidence="5" id="KW-1185">Reference proteome</keyword>
<comment type="domain">
    <text evidence="1">The PRC barrel domain binds ribosomal protein uS19.</text>
</comment>
<evidence type="ECO:0000259" key="2">
    <source>
        <dbReference type="Pfam" id="PF01782"/>
    </source>
</evidence>
<dbReference type="eggNOG" id="COG0806">
    <property type="taxonomic scope" value="Bacteria"/>
</dbReference>
<evidence type="ECO:0000313" key="5">
    <source>
        <dbReference type="Proteomes" id="UP000030125"/>
    </source>
</evidence>
<keyword evidence="1" id="KW-0690">Ribosome biogenesis</keyword>
<comment type="function">
    <text evidence="1">An accessory protein needed during the final step in the assembly of 30S ribosomal subunit, possibly for assembly of the head region. Essential for efficient processing of 16S rRNA. May be needed both before and after RbfA during the maturation of 16S rRNA. It has affinity for free ribosomal 30S subunits but not for 70S ribosomes.</text>
</comment>
<dbReference type="InterPro" id="IPR011033">
    <property type="entry name" value="PRC_barrel-like_sf"/>
</dbReference>
<dbReference type="Gene3D" id="2.30.30.240">
    <property type="entry name" value="PRC-barrel domain"/>
    <property type="match status" value="1"/>
</dbReference>
<comment type="subunit">
    <text evidence="1">Binds ribosomal protein uS19.</text>
</comment>
<accession>A0A0A2F1S8</accession>
<dbReference type="GO" id="GO:0042274">
    <property type="term" value="P:ribosomal small subunit biogenesis"/>
    <property type="evidence" value="ECO:0007669"/>
    <property type="project" value="UniProtKB-UniRule"/>
</dbReference>
<keyword evidence="1" id="KW-0143">Chaperone</keyword>
<dbReference type="AlphaFoldDB" id="A0A0A2F1S8"/>
<dbReference type="GO" id="GO:0005737">
    <property type="term" value="C:cytoplasm"/>
    <property type="evidence" value="ECO:0007669"/>
    <property type="project" value="UniProtKB-SubCell"/>
</dbReference>
<dbReference type="NCBIfam" id="TIGR02273">
    <property type="entry name" value="16S_RimM"/>
    <property type="match status" value="1"/>
</dbReference>
<gene>
    <name evidence="1" type="primary">rimM</name>
    <name evidence="4" type="ORF">HQ35_02385</name>
</gene>
<dbReference type="HAMAP" id="MF_00014">
    <property type="entry name" value="Ribosome_mat_RimM"/>
    <property type="match status" value="1"/>
</dbReference>
<keyword evidence="1" id="KW-0963">Cytoplasm</keyword>
<sequence>MVNHIDNSQLVPYGNIRKTHGHKGNFVVTLENEALLELEPDFIFIEIDGIPVPFRVQEMSGTRDHLITAVSRVSSGEEAERLRGAKVYVLKSLYDEQVDLDNMEELSLYHLIGYSVIHSSGDQIGALSAIDESTANILLILETKEGEEIYVPFVEDWIIGLDHQKRLIELDCPLEILVLNEK</sequence>
<protein>
    <recommendedName>
        <fullName evidence="1">Ribosome maturation factor RimM</fullName>
    </recommendedName>
</protein>
<dbReference type="EMBL" id="JQJD01000010">
    <property type="protein sequence ID" value="KGN82424.1"/>
    <property type="molecule type" value="Genomic_DNA"/>
</dbReference>
<dbReference type="GO" id="GO:0043022">
    <property type="term" value="F:ribosome binding"/>
    <property type="evidence" value="ECO:0007669"/>
    <property type="project" value="InterPro"/>
</dbReference>
<dbReference type="InterPro" id="IPR011961">
    <property type="entry name" value="RimM"/>
</dbReference>
<evidence type="ECO:0000313" key="4">
    <source>
        <dbReference type="EMBL" id="KGN82424.1"/>
    </source>
</evidence>
<organism evidence="4 5">
    <name type="scientific">Porphyromonas cangingivalis</name>
    <dbReference type="NCBI Taxonomy" id="36874"/>
    <lineage>
        <taxon>Bacteria</taxon>
        <taxon>Pseudomonadati</taxon>
        <taxon>Bacteroidota</taxon>
        <taxon>Bacteroidia</taxon>
        <taxon>Bacteroidales</taxon>
        <taxon>Porphyromonadaceae</taxon>
        <taxon>Porphyromonas</taxon>
    </lineage>
</organism>
<dbReference type="GO" id="GO:0005840">
    <property type="term" value="C:ribosome"/>
    <property type="evidence" value="ECO:0007669"/>
    <property type="project" value="InterPro"/>
</dbReference>
<dbReference type="Proteomes" id="UP000030125">
    <property type="component" value="Unassembled WGS sequence"/>
</dbReference>
<dbReference type="InterPro" id="IPR056792">
    <property type="entry name" value="PRC_RimM"/>
</dbReference>
<dbReference type="STRING" id="36874.HQ34_04760"/>
<dbReference type="OrthoDB" id="9810331at2"/>
<dbReference type="SUPFAM" id="SSF50447">
    <property type="entry name" value="Translation proteins"/>
    <property type="match status" value="1"/>
</dbReference>
<dbReference type="InterPro" id="IPR009000">
    <property type="entry name" value="Transl_B-barrel_sf"/>
</dbReference>
<dbReference type="Pfam" id="PF01782">
    <property type="entry name" value="RimM"/>
    <property type="match status" value="1"/>
</dbReference>